<proteinExistence type="predicted"/>
<keyword evidence="3" id="KW-1185">Reference proteome</keyword>
<reference evidence="2 3" key="1">
    <citation type="submission" date="2008-09" db="EMBL/GenBank/DDBJ databases">
        <authorList>
            <person name="Fulton L."/>
            <person name="Clifton S."/>
            <person name="Fulton B."/>
            <person name="Xu J."/>
            <person name="Minx P."/>
            <person name="Pepin K.H."/>
            <person name="Johnson M."/>
            <person name="Thiruvilangam P."/>
            <person name="Bhonagiri V."/>
            <person name="Nash W.E."/>
            <person name="Mardis E.R."/>
            <person name="Wilson R.K."/>
        </authorList>
    </citation>
    <scope>NUCLEOTIDE SEQUENCE [LARGE SCALE GENOMIC DNA]</scope>
    <source>
        <strain evidence="2 3">DSM 13275</strain>
    </source>
</reference>
<protein>
    <submittedName>
        <fullName evidence="2">Uncharacterized protein</fullName>
    </submittedName>
</protein>
<comment type="caution">
    <text evidence="2">The sequence shown here is derived from an EMBL/GenBank/DDBJ whole genome shotgun (WGS) entry which is preliminary data.</text>
</comment>
<keyword evidence="1" id="KW-0175">Coiled coil</keyword>
<organism evidence="2 3">
    <name type="scientific">Peptacetobacter hiranonis (strain DSM 13275 / JCM 10541 / KCTC 15199 / TO-931)</name>
    <name type="common">Clostridium hiranonis</name>
    <dbReference type="NCBI Taxonomy" id="500633"/>
    <lineage>
        <taxon>Bacteria</taxon>
        <taxon>Bacillati</taxon>
        <taxon>Bacillota</taxon>
        <taxon>Clostridia</taxon>
        <taxon>Peptostreptococcales</taxon>
        <taxon>Peptostreptococcaceae</taxon>
        <taxon>Peptacetobacter</taxon>
    </lineage>
</organism>
<accession>B6FZY5</accession>
<dbReference type="Proteomes" id="UP000003178">
    <property type="component" value="Unassembled WGS sequence"/>
</dbReference>
<gene>
    <name evidence="2" type="ORF">CLOHIR_01439</name>
</gene>
<dbReference type="HOGENOM" id="CLU_1072428_0_0_9"/>
<sequence>MLDIFRSKLKKENEDLKKQLEEIKEENIGLKAYKTTSKKSINILEKEKEKLVSEHERLAGEIETLIVTKNVLQKRIEKLKNEHCNTIERKNKELEGQRVQYEKALKDIFDLKEDKKKLIEELKRKDETIEHYEGQIISYQRLLQNEGYIIYNPLEKQLEPIKRREKTFEEDLEKFQNYFKGQVENIQDKIEEETIYYQAERFIKTNPINVNTLEIDKNAIDIFRKLRGEMKNKKSKRFIKKYTNKMADSMEAIFKVITE</sequence>
<evidence type="ECO:0000256" key="1">
    <source>
        <dbReference type="SAM" id="Coils"/>
    </source>
</evidence>
<dbReference type="RefSeq" id="WP_006440360.1">
    <property type="nucleotide sequence ID" value="NZ_DS995356.1"/>
</dbReference>
<evidence type="ECO:0000313" key="2">
    <source>
        <dbReference type="EMBL" id="EEA84958.1"/>
    </source>
</evidence>
<reference evidence="2 3" key="2">
    <citation type="submission" date="2008-10" db="EMBL/GenBank/DDBJ databases">
        <title>Draft genome sequence of Clostridium hiranonis (DSM 13275).</title>
        <authorList>
            <person name="Sudarsanam P."/>
            <person name="Ley R."/>
            <person name="Guruge J."/>
            <person name="Turnbaugh P.J."/>
            <person name="Mahowald M."/>
            <person name="Liep D."/>
            <person name="Gordon J."/>
        </authorList>
    </citation>
    <scope>NUCLEOTIDE SEQUENCE [LARGE SCALE GENOMIC DNA]</scope>
    <source>
        <strain evidence="2 3">DSM 13275</strain>
    </source>
</reference>
<name>B6FZY5_PEPHT</name>
<dbReference type="AlphaFoldDB" id="B6FZY5"/>
<dbReference type="EMBL" id="ABWP01000059">
    <property type="protein sequence ID" value="EEA84958.1"/>
    <property type="molecule type" value="Genomic_DNA"/>
</dbReference>
<dbReference type="STRING" id="500633.CLOHIR_01439"/>
<evidence type="ECO:0000313" key="3">
    <source>
        <dbReference type="Proteomes" id="UP000003178"/>
    </source>
</evidence>
<feature type="coiled-coil region" evidence="1">
    <location>
        <begin position="2"/>
        <end position="135"/>
    </location>
</feature>